<feature type="transmembrane region" description="Helical" evidence="1">
    <location>
        <begin position="41"/>
        <end position="64"/>
    </location>
</feature>
<gene>
    <name evidence="2" type="ORF">F2Q68_00039854</name>
</gene>
<proteinExistence type="predicted"/>
<dbReference type="Proteomes" id="UP000712281">
    <property type="component" value="Unassembled WGS sequence"/>
</dbReference>
<evidence type="ECO:0000313" key="3">
    <source>
        <dbReference type="Proteomes" id="UP000712281"/>
    </source>
</evidence>
<accession>A0A8S9MMA8</accession>
<dbReference type="AlphaFoldDB" id="A0A8S9MMA8"/>
<evidence type="ECO:0000256" key="1">
    <source>
        <dbReference type="SAM" id="Phobius"/>
    </source>
</evidence>
<organism evidence="2 3">
    <name type="scientific">Brassica cretica</name>
    <name type="common">Mustard</name>
    <dbReference type="NCBI Taxonomy" id="69181"/>
    <lineage>
        <taxon>Eukaryota</taxon>
        <taxon>Viridiplantae</taxon>
        <taxon>Streptophyta</taxon>
        <taxon>Embryophyta</taxon>
        <taxon>Tracheophyta</taxon>
        <taxon>Spermatophyta</taxon>
        <taxon>Magnoliopsida</taxon>
        <taxon>eudicotyledons</taxon>
        <taxon>Gunneridae</taxon>
        <taxon>Pentapetalae</taxon>
        <taxon>rosids</taxon>
        <taxon>malvids</taxon>
        <taxon>Brassicales</taxon>
        <taxon>Brassicaceae</taxon>
        <taxon>Brassiceae</taxon>
        <taxon>Brassica</taxon>
    </lineage>
</organism>
<dbReference type="EMBL" id="QGKW02000007">
    <property type="protein sequence ID" value="KAF2618981.1"/>
    <property type="molecule type" value="Genomic_DNA"/>
</dbReference>
<sequence length="67" mass="7767">MGDQDKEKNMENPDVVHKADGSNRTIDWAVGLNGWEYTKRLIWPILALFFLRFWLMIGTTSPWVGSI</sequence>
<comment type="caution">
    <text evidence="2">The sequence shown here is derived from an EMBL/GenBank/DDBJ whole genome shotgun (WGS) entry which is preliminary data.</text>
</comment>
<protein>
    <submittedName>
        <fullName evidence="2">Uncharacterized protein</fullName>
    </submittedName>
</protein>
<keyword evidence="1" id="KW-1133">Transmembrane helix</keyword>
<keyword evidence="1" id="KW-0812">Transmembrane</keyword>
<reference evidence="2" key="1">
    <citation type="submission" date="2019-12" db="EMBL/GenBank/DDBJ databases">
        <title>Genome sequencing and annotation of Brassica cretica.</title>
        <authorList>
            <person name="Studholme D.J."/>
            <person name="Sarris P.F."/>
        </authorList>
    </citation>
    <scope>NUCLEOTIDE SEQUENCE</scope>
    <source>
        <strain evidence="2">PFS-001/15</strain>
        <tissue evidence="2">Leaf</tissue>
    </source>
</reference>
<evidence type="ECO:0000313" key="2">
    <source>
        <dbReference type="EMBL" id="KAF2618981.1"/>
    </source>
</evidence>
<keyword evidence="1" id="KW-0472">Membrane</keyword>
<name>A0A8S9MMA8_BRACR</name>